<evidence type="ECO:0000256" key="1">
    <source>
        <dbReference type="SAM" id="MobiDB-lite"/>
    </source>
</evidence>
<dbReference type="Proteomes" id="UP000001699">
    <property type="component" value="Unassembled WGS sequence"/>
</dbReference>
<accession>B0Y8D3</accession>
<evidence type="ECO:0000313" key="3">
    <source>
        <dbReference type="Proteomes" id="UP000001699"/>
    </source>
</evidence>
<dbReference type="VEuPathDB" id="FungiDB:AFUB_076940"/>
<dbReference type="EMBL" id="DS499599">
    <property type="protein sequence ID" value="EDP49664.1"/>
    <property type="molecule type" value="Genomic_DNA"/>
</dbReference>
<dbReference type="AlphaFoldDB" id="B0Y8D3"/>
<organism evidence="2 3">
    <name type="scientific">Aspergillus fumigatus (strain CBS 144.89 / FGSC A1163 / CEA10)</name>
    <name type="common">Neosartorya fumigata</name>
    <dbReference type="NCBI Taxonomy" id="451804"/>
    <lineage>
        <taxon>Eukaryota</taxon>
        <taxon>Fungi</taxon>
        <taxon>Dikarya</taxon>
        <taxon>Ascomycota</taxon>
        <taxon>Pezizomycotina</taxon>
        <taxon>Eurotiomycetes</taxon>
        <taxon>Eurotiomycetidae</taxon>
        <taxon>Eurotiales</taxon>
        <taxon>Aspergillaceae</taxon>
        <taxon>Aspergillus</taxon>
        <taxon>Aspergillus subgen. Fumigati</taxon>
    </lineage>
</organism>
<reference evidence="2 3" key="1">
    <citation type="journal article" date="2008" name="PLoS Genet.">
        <title>Genomic islands in the pathogenic filamentous fungus Aspergillus fumigatus.</title>
        <authorList>
            <person name="Fedorova N.D."/>
            <person name="Khaldi N."/>
            <person name="Joardar V.S."/>
            <person name="Maiti R."/>
            <person name="Amedeo P."/>
            <person name="Anderson M.J."/>
            <person name="Crabtree J."/>
            <person name="Silva J.C."/>
            <person name="Badger J.H."/>
            <person name="Albarraq A."/>
            <person name="Angiuoli S."/>
            <person name="Bussey H."/>
            <person name="Bowyer P."/>
            <person name="Cotty P.J."/>
            <person name="Dyer P.S."/>
            <person name="Egan A."/>
            <person name="Galens K."/>
            <person name="Fraser-Liggett C.M."/>
            <person name="Haas B.J."/>
            <person name="Inman J.M."/>
            <person name="Kent R."/>
            <person name="Lemieux S."/>
            <person name="Malavazi I."/>
            <person name="Orvis J."/>
            <person name="Roemer T."/>
            <person name="Ronning C.M."/>
            <person name="Sundaram J.P."/>
            <person name="Sutton G."/>
            <person name="Turner G."/>
            <person name="Venter J.C."/>
            <person name="White O.R."/>
            <person name="Whitty B.R."/>
            <person name="Youngman P."/>
            <person name="Wolfe K.H."/>
            <person name="Goldman G.H."/>
            <person name="Wortman J.R."/>
            <person name="Jiang B."/>
            <person name="Denning D.W."/>
            <person name="Nierman W.C."/>
        </authorList>
    </citation>
    <scope>NUCLEOTIDE SEQUENCE [LARGE SCALE GENOMIC DNA]</scope>
    <source>
        <strain evidence="3">CBS 144.89 / FGSC A1163 / CEA10</strain>
    </source>
</reference>
<gene>
    <name evidence="2" type="ORF">AFUB_076940</name>
</gene>
<dbReference type="HOGENOM" id="CLU_2170498_0_0_1"/>
<feature type="compositionally biased region" description="Basic and acidic residues" evidence="1">
    <location>
        <begin position="38"/>
        <end position="48"/>
    </location>
</feature>
<evidence type="ECO:0000313" key="2">
    <source>
        <dbReference type="EMBL" id="EDP49664.1"/>
    </source>
</evidence>
<feature type="region of interest" description="Disordered" evidence="1">
    <location>
        <begin position="17"/>
        <end position="86"/>
    </location>
</feature>
<protein>
    <submittedName>
        <fullName evidence="2">Uncharacterized protein</fullName>
    </submittedName>
</protein>
<keyword evidence="3" id="KW-1185">Reference proteome</keyword>
<name>B0Y8D3_ASPFC</name>
<sequence length="110" mass="12272">MEEKLAWSVLSTIDQPRNVSQSRQKRVQKSEQILRNVHGSELDNKKDFGSPQKPIELSTVTRRRGESKLAAGQIPGHHGNLRHAGREEHELIFSAAAKQWAAATSSKTCC</sequence>
<proteinExistence type="predicted"/>